<dbReference type="InterPro" id="IPR029058">
    <property type="entry name" value="AB_hydrolase_fold"/>
</dbReference>
<dbReference type="AlphaFoldDB" id="A0A7W7B3H9"/>
<keyword evidence="9" id="KW-0645">Protease</keyword>
<dbReference type="PANTHER" id="PTHR42776">
    <property type="entry name" value="SERINE PEPTIDASE S9 FAMILY MEMBER"/>
    <property type="match status" value="1"/>
</dbReference>
<sequence>MRSTPFVQQEGLFMRVSFPVSRFAIACAALIAASSASAADDTAFLAFPMATDISAARTGAFAWTVQQGDKTQLLAARGPGFKRTALFEQSDVDGTPITGIQISPDGNHVAFTTGFSSGGYNPAGLLTPPKATLWIVSTAGGAAPVKIGEGGGAHFSPDGKRLVYRSGADLWAVSVGAGEAKPEMLVRGGAAFGQPVWTADGKGMIFVQDRGGWSFLGRHTLGSDRVEWLVTGADRLSHPVLSPDGKTIAYLRWPGREHTVTYDNLENQPVSVETVALAGGKPTTLWSSGPRGGSYISDDNEGLLRWSDDKTVVFRSEENGWARLYAVSGGKARALTGEKCEVAESELAAPDTLLVIHNCRDLDTRQASLINVSTGKERAVETKDVVLAGASATGDGRYVAMTGADADASAMLRILDTATGKITYAETPADYGYRRSFTAPPPQQVRLAAADGQSVPGQLFLPRGKGPHPALVYVHGGPTRQMFPAFHFSGYYANDYAMNRRLAEMGYVVLALNYRSGVGYGRDFREAPGRAWRTASEYQDVLGAGRWLAARDDVDPKRIGIWGGSYGGLLTGHALARNSDLFAAGVAIHGVFDWSWPSPVPGHLNPSKFFGVGEADKATAFAASPLGAVEGWRSPVLLVHGDQDMNVDVRETVDLTQKLRRQGVDVRTVLLPGESHSLIRYSSWQQLWRDQAAFFTETLGK</sequence>
<keyword evidence="9" id="KW-0031">Aminopeptidase</keyword>
<dbReference type="PANTHER" id="PTHR42776:SF27">
    <property type="entry name" value="DIPEPTIDYL PEPTIDASE FAMILY MEMBER 6"/>
    <property type="match status" value="1"/>
</dbReference>
<dbReference type="Proteomes" id="UP000566324">
    <property type="component" value="Unassembled WGS sequence"/>
</dbReference>
<dbReference type="SUPFAM" id="SSF53474">
    <property type="entry name" value="alpha/beta-Hydrolases"/>
    <property type="match status" value="1"/>
</dbReference>
<dbReference type="InterPro" id="IPR002471">
    <property type="entry name" value="Pept_S9_AS"/>
</dbReference>
<dbReference type="InterPro" id="IPR001375">
    <property type="entry name" value="Peptidase_S9_cat"/>
</dbReference>
<dbReference type="GO" id="GO:0004177">
    <property type="term" value="F:aminopeptidase activity"/>
    <property type="evidence" value="ECO:0007669"/>
    <property type="project" value="UniProtKB-KW"/>
</dbReference>
<name>A0A7W7B3H9_9SPHN</name>
<dbReference type="Gene3D" id="2.120.10.30">
    <property type="entry name" value="TolB, C-terminal domain"/>
    <property type="match status" value="1"/>
</dbReference>
<evidence type="ECO:0000313" key="10">
    <source>
        <dbReference type="Proteomes" id="UP000566324"/>
    </source>
</evidence>
<keyword evidence="1" id="KW-0378">Hydrolase</keyword>
<gene>
    <name evidence="9" type="ORF">GGQ98_002073</name>
</gene>
<evidence type="ECO:0000256" key="1">
    <source>
        <dbReference type="ARBA" id="ARBA00022801"/>
    </source>
</evidence>
<evidence type="ECO:0000259" key="8">
    <source>
        <dbReference type="Pfam" id="PF00326"/>
    </source>
</evidence>
<dbReference type="Gene3D" id="3.40.50.1820">
    <property type="entry name" value="alpha/beta hydrolase"/>
    <property type="match status" value="1"/>
</dbReference>
<feature type="signal peptide" evidence="7">
    <location>
        <begin position="1"/>
        <end position="38"/>
    </location>
</feature>
<evidence type="ECO:0000256" key="6">
    <source>
        <dbReference type="ARBA" id="ARBA00045885"/>
    </source>
</evidence>
<keyword evidence="7" id="KW-0732">Signal</keyword>
<dbReference type="RefSeq" id="WP_184069021.1">
    <property type="nucleotide sequence ID" value="NZ_JACHNZ010000021.1"/>
</dbReference>
<dbReference type="GO" id="GO:0004252">
    <property type="term" value="F:serine-type endopeptidase activity"/>
    <property type="evidence" value="ECO:0007669"/>
    <property type="project" value="InterPro"/>
</dbReference>
<protein>
    <recommendedName>
        <fullName evidence="5">Acyl-peptide hydrolase</fullName>
    </recommendedName>
    <alternativeName>
        <fullName evidence="4">Acylaminoacyl-peptidase</fullName>
    </alternativeName>
</protein>
<evidence type="ECO:0000256" key="3">
    <source>
        <dbReference type="ARBA" id="ARBA00022990"/>
    </source>
</evidence>
<keyword evidence="3" id="KW-0007">Acetylation</keyword>
<dbReference type="InterPro" id="IPR011042">
    <property type="entry name" value="6-blade_b-propeller_TolB-like"/>
</dbReference>
<feature type="domain" description="Peptidase S9 prolyl oligopeptidase catalytic" evidence="8">
    <location>
        <begin position="502"/>
        <end position="700"/>
    </location>
</feature>
<reference evidence="9 10" key="1">
    <citation type="submission" date="2020-08" db="EMBL/GenBank/DDBJ databases">
        <title>Genomic Encyclopedia of Type Strains, Phase IV (KMG-IV): sequencing the most valuable type-strain genomes for metagenomic binning, comparative biology and taxonomic classification.</title>
        <authorList>
            <person name="Goeker M."/>
        </authorList>
    </citation>
    <scope>NUCLEOTIDE SEQUENCE [LARGE SCALE GENOMIC DNA]</scope>
    <source>
        <strain evidence="9 10">DSM 17328</strain>
    </source>
</reference>
<accession>A0A7W7B3H9</accession>
<evidence type="ECO:0000313" key="9">
    <source>
        <dbReference type="EMBL" id="MBB4632448.1"/>
    </source>
</evidence>
<proteinExistence type="predicted"/>
<organism evidence="9 10">
    <name type="scientific">Sphingosinicella soli</name>
    <dbReference type="NCBI Taxonomy" id="333708"/>
    <lineage>
        <taxon>Bacteria</taxon>
        <taxon>Pseudomonadati</taxon>
        <taxon>Pseudomonadota</taxon>
        <taxon>Alphaproteobacteria</taxon>
        <taxon>Sphingomonadales</taxon>
        <taxon>Sphingosinicellaceae</taxon>
        <taxon>Sphingosinicella</taxon>
    </lineage>
</organism>
<comment type="function">
    <text evidence="6">This enzyme catalyzes the hydrolysis of the N-terminal peptide bond of an N-acetylated peptide to generate an N-acetylated amino acid and a peptide with a free N-terminus. It preferentially cleaves off Ac-Ala, Ac-Met and Ac-Ser. Also, involved in the degradation of oxidized and glycated proteins.</text>
</comment>
<evidence type="ECO:0000256" key="4">
    <source>
        <dbReference type="ARBA" id="ARBA00032284"/>
    </source>
</evidence>
<dbReference type="InterPro" id="IPR011659">
    <property type="entry name" value="WD40"/>
</dbReference>
<feature type="chain" id="PRO_5030876369" description="Acyl-peptide hydrolase" evidence="7">
    <location>
        <begin position="39"/>
        <end position="701"/>
    </location>
</feature>
<dbReference type="SUPFAM" id="SSF82171">
    <property type="entry name" value="DPP6 N-terminal domain-like"/>
    <property type="match status" value="1"/>
</dbReference>
<dbReference type="InterPro" id="IPR002470">
    <property type="entry name" value="Peptidase_S9A"/>
</dbReference>
<keyword evidence="2" id="KW-0720">Serine protease</keyword>
<dbReference type="PRINTS" id="PR00862">
    <property type="entry name" value="PROLIGOPTASE"/>
</dbReference>
<keyword evidence="10" id="KW-1185">Reference proteome</keyword>
<comment type="caution">
    <text evidence="9">The sequence shown here is derived from an EMBL/GenBank/DDBJ whole genome shotgun (WGS) entry which is preliminary data.</text>
</comment>
<evidence type="ECO:0000256" key="2">
    <source>
        <dbReference type="ARBA" id="ARBA00022825"/>
    </source>
</evidence>
<evidence type="ECO:0000256" key="5">
    <source>
        <dbReference type="ARBA" id="ARBA00032596"/>
    </source>
</evidence>
<dbReference type="GO" id="GO:0006508">
    <property type="term" value="P:proteolysis"/>
    <property type="evidence" value="ECO:0007669"/>
    <property type="project" value="InterPro"/>
</dbReference>
<dbReference type="Pfam" id="PF07676">
    <property type="entry name" value="PD40"/>
    <property type="match status" value="2"/>
</dbReference>
<dbReference type="Pfam" id="PF00326">
    <property type="entry name" value="Peptidase_S9"/>
    <property type="match status" value="1"/>
</dbReference>
<dbReference type="Gene3D" id="2.140.10.30">
    <property type="entry name" value="Dipeptidylpeptidase IV, N-terminal domain"/>
    <property type="match status" value="1"/>
</dbReference>
<dbReference type="EMBL" id="JACHNZ010000021">
    <property type="protein sequence ID" value="MBB4632448.1"/>
    <property type="molecule type" value="Genomic_DNA"/>
</dbReference>
<evidence type="ECO:0000256" key="7">
    <source>
        <dbReference type="SAM" id="SignalP"/>
    </source>
</evidence>
<dbReference type="PROSITE" id="PS00708">
    <property type="entry name" value="PRO_ENDOPEP_SER"/>
    <property type="match status" value="1"/>
</dbReference>